<keyword evidence="3" id="KW-1185">Reference proteome</keyword>
<feature type="coiled-coil region" evidence="1">
    <location>
        <begin position="272"/>
        <end position="299"/>
    </location>
</feature>
<dbReference type="OrthoDB" id="2408655at2759"/>
<feature type="compositionally biased region" description="Polar residues" evidence="2">
    <location>
        <begin position="139"/>
        <end position="155"/>
    </location>
</feature>
<feature type="region of interest" description="Disordered" evidence="2">
    <location>
        <begin position="170"/>
        <end position="195"/>
    </location>
</feature>
<dbReference type="GO" id="GO:0005634">
    <property type="term" value="C:nucleus"/>
    <property type="evidence" value="ECO:0007669"/>
    <property type="project" value="InterPro"/>
</dbReference>
<protein>
    <submittedName>
        <fullName evidence="4">Protein GRINL1A</fullName>
    </submittedName>
</protein>
<dbReference type="CTD" id="81488"/>
<sequence>MERQGFIGDLESKSKEQLCELLSRQEKLLNNKRFVQTLTDKGKKISEFVGRVRHALANKEEEEKKQARLASVRTEFQARYQQALSLRQHVVSTDVCTARTRLEENEDSMNTEPSHLGEAVGRVDGENSSESLCIENTDVRQSTSGDTAASGNADSATDMDLTVAFERVTLSEESRVPPRDSTRNPFLGSQQQQKKPHYIEVLERSDVYVTKPRFRPNQIPVKSDSPSPGESPGCVTPLSAEARRQRDRKHLDDITAAKLPPLHYSPAQLLSLEESVTLAKEQTKKHQELQAKLAAQKLTESLTVSMNSYNPEGGALAACREVHDDGAFSEED</sequence>
<feature type="region of interest" description="Disordered" evidence="2">
    <location>
        <begin position="136"/>
        <end position="155"/>
    </location>
</feature>
<dbReference type="InterPro" id="IPR051375">
    <property type="entry name" value="Tuftelin_GRINL1A/MYZAP/CCD68"/>
</dbReference>
<feature type="region of interest" description="Disordered" evidence="2">
    <location>
        <begin position="103"/>
        <end position="128"/>
    </location>
</feature>
<keyword evidence="1" id="KW-0175">Coiled coil</keyword>
<name>A0A2D0Q7N3_ICTPU</name>
<dbReference type="Proteomes" id="UP000221080">
    <property type="component" value="Chromosome 27"/>
</dbReference>
<dbReference type="PANTHER" id="PTHR23171:SF4">
    <property type="entry name" value="TUFTELIN"/>
    <property type="match status" value="1"/>
</dbReference>
<evidence type="ECO:0000256" key="1">
    <source>
        <dbReference type="SAM" id="Coils"/>
    </source>
</evidence>
<dbReference type="PRINTS" id="PR02085">
    <property type="entry name" value="POLR2GRINL1"/>
</dbReference>
<evidence type="ECO:0000256" key="2">
    <source>
        <dbReference type="SAM" id="MobiDB-lite"/>
    </source>
</evidence>
<reference evidence="4" key="2">
    <citation type="submission" date="2025-08" db="UniProtKB">
        <authorList>
            <consortium name="RefSeq"/>
        </authorList>
    </citation>
    <scope>IDENTIFICATION</scope>
    <source>
        <tissue evidence="4">Blood</tissue>
    </source>
</reference>
<feature type="region of interest" description="Disordered" evidence="2">
    <location>
        <begin position="216"/>
        <end position="242"/>
    </location>
</feature>
<dbReference type="GO" id="GO:0035556">
    <property type="term" value="P:intracellular signal transduction"/>
    <property type="evidence" value="ECO:0007669"/>
    <property type="project" value="TreeGrafter"/>
</dbReference>
<dbReference type="GeneID" id="108259378"/>
<feature type="compositionally biased region" description="Polar residues" evidence="2">
    <location>
        <begin position="183"/>
        <end position="193"/>
    </location>
</feature>
<feature type="compositionally biased region" description="Basic and acidic residues" evidence="2">
    <location>
        <begin position="170"/>
        <end position="182"/>
    </location>
</feature>
<dbReference type="InterPro" id="IPR026213">
    <property type="entry name" value="GRINL1"/>
</dbReference>
<dbReference type="GO" id="GO:0003711">
    <property type="term" value="F:transcription elongation factor activity"/>
    <property type="evidence" value="ECO:0007669"/>
    <property type="project" value="InterPro"/>
</dbReference>
<reference evidence="3" key="1">
    <citation type="journal article" date="2016" name="Nat. Commun.">
        <title>The channel catfish genome sequence provides insights into the evolution of scale formation in teleosts.</title>
        <authorList>
            <person name="Liu Z."/>
            <person name="Liu S."/>
            <person name="Yao J."/>
            <person name="Bao L."/>
            <person name="Zhang J."/>
            <person name="Li Y."/>
            <person name="Jiang C."/>
            <person name="Sun L."/>
            <person name="Wang R."/>
            <person name="Zhang Y."/>
            <person name="Zhou T."/>
            <person name="Zeng Q."/>
            <person name="Fu Q."/>
            <person name="Gao S."/>
            <person name="Li N."/>
            <person name="Koren S."/>
            <person name="Jiang Y."/>
            <person name="Zimin A."/>
            <person name="Xu P."/>
            <person name="Phillippy A.M."/>
            <person name="Geng X."/>
            <person name="Song L."/>
            <person name="Sun F."/>
            <person name="Li C."/>
            <person name="Wang X."/>
            <person name="Chen A."/>
            <person name="Jin Y."/>
            <person name="Yuan Z."/>
            <person name="Yang Y."/>
            <person name="Tan S."/>
            <person name="Peatman E."/>
            <person name="Lu J."/>
            <person name="Qin Z."/>
            <person name="Dunham R."/>
            <person name="Li Z."/>
            <person name="Sonstegard T."/>
            <person name="Feng J."/>
            <person name="Danzmann R.G."/>
            <person name="Schroeder S."/>
            <person name="Scheffler B."/>
            <person name="Duke M.V."/>
            <person name="Ballard L."/>
            <person name="Kucuktas H."/>
            <person name="Kaltenboeck L."/>
            <person name="Liu H."/>
            <person name="Armbruster J."/>
            <person name="Xie Y."/>
            <person name="Kirby M.L."/>
            <person name="Tian Y."/>
            <person name="Flanagan M.E."/>
            <person name="Mu W."/>
            <person name="Waldbieser G.C."/>
        </authorList>
    </citation>
    <scope>NUCLEOTIDE SEQUENCE [LARGE SCALE GENOMIC DNA]</scope>
    <source>
        <strain evidence="3">SDA103</strain>
    </source>
</reference>
<proteinExistence type="predicted"/>
<dbReference type="STRING" id="7998.ENSIPUP00000034421"/>
<dbReference type="OMA" id="YQQAFAH"/>
<evidence type="ECO:0000313" key="3">
    <source>
        <dbReference type="Proteomes" id="UP000221080"/>
    </source>
</evidence>
<evidence type="ECO:0000313" key="4">
    <source>
        <dbReference type="RefSeq" id="XP_017314312.1"/>
    </source>
</evidence>
<dbReference type="AlphaFoldDB" id="A0A2D0Q7N3"/>
<dbReference type="KEGG" id="ipu:108259378"/>
<gene>
    <name evidence="4" type="primary">polr2m</name>
</gene>
<dbReference type="Pfam" id="PF15328">
    <property type="entry name" value="GCOM2"/>
    <property type="match status" value="1"/>
</dbReference>
<dbReference type="GO" id="GO:0006368">
    <property type="term" value="P:transcription elongation by RNA polymerase II"/>
    <property type="evidence" value="ECO:0007669"/>
    <property type="project" value="InterPro"/>
</dbReference>
<organism evidence="3 4">
    <name type="scientific">Ictalurus punctatus</name>
    <name type="common">Channel catfish</name>
    <name type="synonym">Silurus punctatus</name>
    <dbReference type="NCBI Taxonomy" id="7998"/>
    <lineage>
        <taxon>Eukaryota</taxon>
        <taxon>Metazoa</taxon>
        <taxon>Chordata</taxon>
        <taxon>Craniata</taxon>
        <taxon>Vertebrata</taxon>
        <taxon>Euteleostomi</taxon>
        <taxon>Actinopterygii</taxon>
        <taxon>Neopterygii</taxon>
        <taxon>Teleostei</taxon>
        <taxon>Ostariophysi</taxon>
        <taxon>Siluriformes</taxon>
        <taxon>Ictaluridae</taxon>
        <taxon>Ictalurus</taxon>
    </lineage>
</organism>
<dbReference type="RefSeq" id="XP_017314312.1">
    <property type="nucleotide sequence ID" value="XM_017458823.3"/>
</dbReference>
<dbReference type="PANTHER" id="PTHR23171">
    <property type="entry name" value="GDOWN1"/>
    <property type="match status" value="1"/>
</dbReference>
<accession>A0A2D0Q7N3</accession>